<dbReference type="InParanoid" id="H3AI98"/>
<reference evidence="2" key="1">
    <citation type="submission" date="2011-08" db="EMBL/GenBank/DDBJ databases">
        <title>The draft genome of Latimeria chalumnae.</title>
        <authorList>
            <person name="Di Palma F."/>
            <person name="Alfoldi J."/>
            <person name="Johnson J."/>
            <person name="Berlin A."/>
            <person name="Gnerre S."/>
            <person name="Jaffe D."/>
            <person name="MacCallum I."/>
            <person name="Young S."/>
            <person name="Walker B.J."/>
            <person name="Lander E."/>
            <person name="Lindblad-Toh K."/>
        </authorList>
    </citation>
    <scope>NUCLEOTIDE SEQUENCE [LARGE SCALE GENOMIC DNA]</scope>
    <source>
        <strain evidence="2">Wild caught</strain>
    </source>
</reference>
<sequence>FQCSFETDASLLGWGVVFPLETVQGQWSNADACWHINYLELLAMFKALRRFESRNVLLRVDNKTTVAYVNQQGGTVFPPPLPPSSLDAGMSAGYVLGNQNLIADALSRRVNVMAEAALTDQAFGWIMERWGRLDVDVFVAPSNAKVHLACPDGGRDGSRCLFTGVDFIGVPVSVPPLPLIPLVLEKLERDRVVKTVLVVPLWCSKLWYAVLSQNTK</sequence>
<dbReference type="PANTHER" id="PTHR33050:SF7">
    <property type="entry name" value="RIBONUCLEASE H"/>
    <property type="match status" value="1"/>
</dbReference>
<evidence type="ECO:0008006" key="3">
    <source>
        <dbReference type="Google" id="ProtNLM"/>
    </source>
</evidence>
<dbReference type="Proteomes" id="UP000008672">
    <property type="component" value="Unassembled WGS sequence"/>
</dbReference>
<dbReference type="Ensembl" id="ENSLACT00000009440.1">
    <property type="protein sequence ID" value="ENSLACP00000009369.1"/>
    <property type="gene ID" value="ENSLACG00000008264.1"/>
</dbReference>
<dbReference type="HOGENOM" id="CLU_1369032_0_0_1"/>
<keyword evidence="2" id="KW-1185">Reference proteome</keyword>
<proteinExistence type="predicted"/>
<reference evidence="1" key="3">
    <citation type="submission" date="2025-09" db="UniProtKB">
        <authorList>
            <consortium name="Ensembl"/>
        </authorList>
    </citation>
    <scope>IDENTIFICATION</scope>
</reference>
<evidence type="ECO:0000313" key="2">
    <source>
        <dbReference type="Proteomes" id="UP000008672"/>
    </source>
</evidence>
<accession>H3AI98</accession>
<name>H3AI98_LATCH</name>
<dbReference type="GeneTree" id="ENSGT01130000280264"/>
<protein>
    <recommendedName>
        <fullName evidence="3">RNase H type-1 domain-containing protein</fullName>
    </recommendedName>
</protein>
<dbReference type="CDD" id="cd09275">
    <property type="entry name" value="RNase_HI_RT_DIRS1"/>
    <property type="match status" value="1"/>
</dbReference>
<evidence type="ECO:0000313" key="1">
    <source>
        <dbReference type="Ensembl" id="ENSLACP00000009369.1"/>
    </source>
</evidence>
<dbReference type="PANTHER" id="PTHR33050">
    <property type="entry name" value="REVERSE TRANSCRIPTASE DOMAIN-CONTAINING PROTEIN"/>
    <property type="match status" value="1"/>
</dbReference>
<organism evidence="1 2">
    <name type="scientific">Latimeria chalumnae</name>
    <name type="common">Coelacanth</name>
    <dbReference type="NCBI Taxonomy" id="7897"/>
    <lineage>
        <taxon>Eukaryota</taxon>
        <taxon>Metazoa</taxon>
        <taxon>Chordata</taxon>
        <taxon>Craniata</taxon>
        <taxon>Vertebrata</taxon>
        <taxon>Euteleostomi</taxon>
        <taxon>Coelacanthiformes</taxon>
        <taxon>Coelacanthidae</taxon>
        <taxon>Latimeria</taxon>
    </lineage>
</organism>
<dbReference type="InterPro" id="IPR052055">
    <property type="entry name" value="Hepadnavirus_pol/RT"/>
</dbReference>
<dbReference type="AlphaFoldDB" id="H3AI98"/>
<dbReference type="EMBL" id="AFYH01206443">
    <property type="status" value="NOT_ANNOTATED_CDS"/>
    <property type="molecule type" value="Genomic_DNA"/>
</dbReference>
<reference evidence="1" key="2">
    <citation type="submission" date="2025-08" db="UniProtKB">
        <authorList>
            <consortium name="Ensembl"/>
        </authorList>
    </citation>
    <scope>IDENTIFICATION</scope>
</reference>